<dbReference type="PaxDb" id="4097-A0A1S4D2Q2"/>
<dbReference type="InterPro" id="IPR053151">
    <property type="entry name" value="RNase_H-like"/>
</dbReference>
<dbReference type="OrthoDB" id="1226698at2759"/>
<dbReference type="Pfam" id="PF13456">
    <property type="entry name" value="RVT_3"/>
    <property type="match status" value="1"/>
</dbReference>
<reference evidence="2" key="1">
    <citation type="submission" date="2025-08" db="UniProtKB">
        <authorList>
            <consortium name="RefSeq"/>
        </authorList>
    </citation>
    <scope>IDENTIFICATION</scope>
</reference>
<dbReference type="GO" id="GO:0003676">
    <property type="term" value="F:nucleic acid binding"/>
    <property type="evidence" value="ECO:0007669"/>
    <property type="project" value="InterPro"/>
</dbReference>
<dbReference type="KEGG" id="nta:107825326"/>
<sequence>MQALLSVIAWELWKRRNRYKYGDVVTVSRVIYQISSTIQSLIKFRKPGIQNIPHKWPYLLNMMEKYTPALKYTKVLWEYPSQGWIKVNTDGASRGNPGRSSIGYVLRNEEGDVVYACGKEIKEGTNTNAEVKAMLRALRFCVEHGYVHINLHTDSMLLTKVIAGEWSVP</sequence>
<dbReference type="RefSeq" id="XP_016507661.1">
    <property type="nucleotide sequence ID" value="XM_016652175.1"/>
</dbReference>
<dbReference type="AlphaFoldDB" id="A0A1S4D2Q2"/>
<evidence type="ECO:0000313" key="2">
    <source>
        <dbReference type="RefSeq" id="XP_016507661.1"/>
    </source>
</evidence>
<dbReference type="PANTHER" id="PTHR47723:SF24">
    <property type="entry name" value="RNASE H TYPE-1 DOMAIN-CONTAINING PROTEIN"/>
    <property type="match status" value="1"/>
</dbReference>
<proteinExistence type="predicted"/>
<dbReference type="STRING" id="4097.A0A1S4D2Q2"/>
<dbReference type="PROSITE" id="PS50879">
    <property type="entry name" value="RNASE_H_1"/>
    <property type="match status" value="1"/>
</dbReference>
<dbReference type="SUPFAM" id="SSF53098">
    <property type="entry name" value="Ribonuclease H-like"/>
    <property type="match status" value="1"/>
</dbReference>
<dbReference type="GO" id="GO:0004523">
    <property type="term" value="F:RNA-DNA hybrid ribonuclease activity"/>
    <property type="evidence" value="ECO:0007669"/>
    <property type="project" value="InterPro"/>
</dbReference>
<gene>
    <name evidence="2" type="primary">LOC107825326</name>
</gene>
<dbReference type="Gene3D" id="3.30.420.10">
    <property type="entry name" value="Ribonuclease H-like superfamily/Ribonuclease H"/>
    <property type="match status" value="1"/>
</dbReference>
<dbReference type="SMR" id="A0A1S4D2Q2"/>
<evidence type="ECO:0000259" key="1">
    <source>
        <dbReference type="PROSITE" id="PS50879"/>
    </source>
</evidence>
<protein>
    <recommendedName>
        <fullName evidence="1">RNase H type-1 domain-containing protein</fullName>
    </recommendedName>
</protein>
<dbReference type="InterPro" id="IPR036397">
    <property type="entry name" value="RNaseH_sf"/>
</dbReference>
<feature type="domain" description="RNase H type-1" evidence="1">
    <location>
        <begin position="81"/>
        <end position="169"/>
    </location>
</feature>
<organism evidence="2">
    <name type="scientific">Nicotiana tabacum</name>
    <name type="common">Common tobacco</name>
    <dbReference type="NCBI Taxonomy" id="4097"/>
    <lineage>
        <taxon>Eukaryota</taxon>
        <taxon>Viridiplantae</taxon>
        <taxon>Streptophyta</taxon>
        <taxon>Embryophyta</taxon>
        <taxon>Tracheophyta</taxon>
        <taxon>Spermatophyta</taxon>
        <taxon>Magnoliopsida</taxon>
        <taxon>eudicotyledons</taxon>
        <taxon>Gunneridae</taxon>
        <taxon>Pentapetalae</taxon>
        <taxon>asterids</taxon>
        <taxon>lamiids</taxon>
        <taxon>Solanales</taxon>
        <taxon>Solanaceae</taxon>
        <taxon>Nicotianoideae</taxon>
        <taxon>Nicotianeae</taxon>
        <taxon>Nicotiana</taxon>
    </lineage>
</organism>
<dbReference type="InterPro" id="IPR012337">
    <property type="entry name" value="RNaseH-like_sf"/>
</dbReference>
<dbReference type="OMA" id="MKIGKED"/>
<name>A0A1S4D2Q2_TOBAC</name>
<dbReference type="InterPro" id="IPR002156">
    <property type="entry name" value="RNaseH_domain"/>
</dbReference>
<accession>A0A1S4D2Q2</accession>
<dbReference type="PANTHER" id="PTHR47723">
    <property type="entry name" value="OS05G0353850 PROTEIN"/>
    <property type="match status" value="1"/>
</dbReference>